<proteinExistence type="predicted"/>
<evidence type="ECO:0000313" key="3">
    <source>
        <dbReference type="Proteomes" id="UP000282985"/>
    </source>
</evidence>
<sequence>MALTPASESYDNLFIIFFSSLKDPRRITKGNLLHNLLDILFLTISAVVSGSDNWESINLFGKSQIDWLRQYRKFENGIPSADTLARVFAVLDPLKFE</sequence>
<dbReference type="Pfam" id="PF13808">
    <property type="entry name" value="DDE_Tnp_1_assoc"/>
    <property type="match status" value="1"/>
</dbReference>
<dbReference type="PANTHER" id="PTHR30298">
    <property type="entry name" value="H REPEAT-ASSOCIATED PREDICTED TRANSPOSASE"/>
    <property type="match status" value="1"/>
</dbReference>
<organism evidence="2 3">
    <name type="scientific">Ancylomarina longa</name>
    <dbReference type="NCBI Taxonomy" id="2487017"/>
    <lineage>
        <taxon>Bacteria</taxon>
        <taxon>Pseudomonadati</taxon>
        <taxon>Bacteroidota</taxon>
        <taxon>Bacteroidia</taxon>
        <taxon>Marinilabiliales</taxon>
        <taxon>Marinifilaceae</taxon>
        <taxon>Ancylomarina</taxon>
    </lineage>
</organism>
<name>A0A434AU05_9BACT</name>
<comment type="caution">
    <text evidence="2">The sequence shown here is derived from an EMBL/GenBank/DDBJ whole genome shotgun (WGS) entry which is preliminary data.</text>
</comment>
<dbReference type="PANTHER" id="PTHR30298:SF0">
    <property type="entry name" value="PROTEIN YBFL-RELATED"/>
    <property type="match status" value="1"/>
</dbReference>
<dbReference type="InterPro" id="IPR051698">
    <property type="entry name" value="Transposase_11-like"/>
</dbReference>
<dbReference type="AlphaFoldDB" id="A0A434AU05"/>
<evidence type="ECO:0000313" key="2">
    <source>
        <dbReference type="EMBL" id="RUT77898.1"/>
    </source>
</evidence>
<dbReference type="Proteomes" id="UP000282985">
    <property type="component" value="Unassembled WGS sequence"/>
</dbReference>
<dbReference type="InterPro" id="IPR032806">
    <property type="entry name" value="YbfD_N"/>
</dbReference>
<gene>
    <name evidence="2" type="ORF">DLK05_11205</name>
</gene>
<keyword evidence="3" id="KW-1185">Reference proteome</keyword>
<dbReference type="RefSeq" id="WP_148114106.1">
    <property type="nucleotide sequence ID" value="NZ_RJJX01000014.1"/>
</dbReference>
<feature type="non-terminal residue" evidence="2">
    <location>
        <position position="97"/>
    </location>
</feature>
<accession>A0A434AU05</accession>
<dbReference type="EMBL" id="RJJX01000014">
    <property type="protein sequence ID" value="RUT77898.1"/>
    <property type="molecule type" value="Genomic_DNA"/>
</dbReference>
<dbReference type="OrthoDB" id="9815086at2"/>
<feature type="domain" description="H repeat-associated protein N-terminal" evidence="1">
    <location>
        <begin position="17"/>
        <end position="97"/>
    </location>
</feature>
<protein>
    <submittedName>
        <fullName evidence="2">Transposase family protein</fullName>
    </submittedName>
</protein>
<reference evidence="2 3" key="1">
    <citation type="submission" date="2018-11" db="EMBL/GenBank/DDBJ databases">
        <title>Parancylomarina longa gen. nov., sp. nov., isolated from sediments of southern Okinawa.</title>
        <authorList>
            <person name="Fu T."/>
        </authorList>
    </citation>
    <scope>NUCLEOTIDE SEQUENCE [LARGE SCALE GENOMIC DNA]</scope>
    <source>
        <strain evidence="2 3">T3-2 S1-C</strain>
    </source>
</reference>
<evidence type="ECO:0000259" key="1">
    <source>
        <dbReference type="Pfam" id="PF13808"/>
    </source>
</evidence>